<proteinExistence type="inferred from homology"/>
<reference evidence="4 5" key="1">
    <citation type="journal article" date="2015" name="Mol. Plant Microbe Interact.">
        <title>Genome, transcriptome, and functional analyses of Penicillium expansum provide new insights into secondary metabolism and pathogenicity.</title>
        <authorList>
            <person name="Ballester A.R."/>
            <person name="Marcet-Houben M."/>
            <person name="Levin E."/>
            <person name="Sela N."/>
            <person name="Selma-Lazaro C."/>
            <person name="Carmona L."/>
            <person name="Wisniewski M."/>
            <person name="Droby S."/>
            <person name="Gonzalez-Candelas L."/>
            <person name="Gabaldon T."/>
        </authorList>
    </citation>
    <scope>NUCLEOTIDE SEQUENCE [LARGE SCALE GENOMIC DNA]</scope>
    <source>
        <strain evidence="4 5">MD-8</strain>
    </source>
</reference>
<dbReference type="PANTHER" id="PTHR10366">
    <property type="entry name" value="NAD DEPENDENT EPIMERASE/DEHYDRATASE"/>
    <property type="match status" value="1"/>
</dbReference>
<dbReference type="PANTHER" id="PTHR10366:SF564">
    <property type="entry name" value="STEROL-4-ALPHA-CARBOXYLATE 3-DEHYDROGENASE, DECARBOXYLATING"/>
    <property type="match status" value="1"/>
</dbReference>
<evidence type="ECO:0000256" key="1">
    <source>
        <dbReference type="ARBA" id="ARBA00023002"/>
    </source>
</evidence>
<dbReference type="VEuPathDB" id="FungiDB:PEXP_044470"/>
<dbReference type="CDD" id="cd05227">
    <property type="entry name" value="AR_SDR_e"/>
    <property type="match status" value="1"/>
</dbReference>
<comment type="similarity">
    <text evidence="2">Belongs to the NAD(P)-dependent epimerase/dehydratase family. Dihydroflavonol-4-reductase subfamily.</text>
</comment>
<dbReference type="GO" id="GO:0016853">
    <property type="term" value="F:isomerase activity"/>
    <property type="evidence" value="ECO:0007669"/>
    <property type="project" value="UniProtKB-KW"/>
</dbReference>
<dbReference type="Gene3D" id="3.40.50.720">
    <property type="entry name" value="NAD(P)-binding Rossmann-like Domain"/>
    <property type="match status" value="1"/>
</dbReference>
<dbReference type="STRING" id="27334.A0A0A2JSD3"/>
<evidence type="ECO:0000259" key="3">
    <source>
        <dbReference type="Pfam" id="PF01370"/>
    </source>
</evidence>
<dbReference type="InterPro" id="IPR050425">
    <property type="entry name" value="NAD(P)_dehydrat-like"/>
</dbReference>
<dbReference type="Pfam" id="PF01370">
    <property type="entry name" value="Epimerase"/>
    <property type="match status" value="1"/>
</dbReference>
<dbReference type="GO" id="GO:0016616">
    <property type="term" value="F:oxidoreductase activity, acting on the CH-OH group of donors, NAD or NADP as acceptor"/>
    <property type="evidence" value="ECO:0007669"/>
    <property type="project" value="TreeGrafter"/>
</dbReference>
<name>A0A0A2JSD3_PENEN</name>
<evidence type="ECO:0000313" key="4">
    <source>
        <dbReference type="EMBL" id="KGO55120.1"/>
    </source>
</evidence>
<feature type="domain" description="NAD-dependent epimerase/dehydratase" evidence="3">
    <location>
        <begin position="18"/>
        <end position="269"/>
    </location>
</feature>
<dbReference type="SUPFAM" id="SSF51735">
    <property type="entry name" value="NAD(P)-binding Rossmann-fold domains"/>
    <property type="match status" value="1"/>
</dbReference>
<evidence type="ECO:0000256" key="2">
    <source>
        <dbReference type="ARBA" id="ARBA00023445"/>
    </source>
</evidence>
<dbReference type="InterPro" id="IPR036291">
    <property type="entry name" value="NAD(P)-bd_dom_sf"/>
</dbReference>
<dbReference type="HOGENOM" id="CLU_007383_9_2_1"/>
<dbReference type="GeneID" id="27675632"/>
<dbReference type="EMBL" id="JQFZ01000202">
    <property type="protein sequence ID" value="KGO55120.1"/>
    <property type="molecule type" value="Genomic_DNA"/>
</dbReference>
<dbReference type="Proteomes" id="UP000030143">
    <property type="component" value="Unassembled WGS sequence"/>
</dbReference>
<comment type="caution">
    <text evidence="4">The sequence shown here is derived from an EMBL/GenBank/DDBJ whole genome shotgun (WGS) entry which is preliminary data.</text>
</comment>
<dbReference type="FunFam" id="3.40.50.720:FF:000085">
    <property type="entry name" value="Dihydroflavonol reductase"/>
    <property type="match status" value="1"/>
</dbReference>
<dbReference type="InterPro" id="IPR001509">
    <property type="entry name" value="Epimerase_deHydtase"/>
</dbReference>
<protein>
    <submittedName>
        <fullName evidence="4">3-beta hydroxysteroid dehydrogenase/isomerase</fullName>
    </submittedName>
</protein>
<dbReference type="RefSeq" id="XP_016597335.1">
    <property type="nucleotide sequence ID" value="XM_016740213.1"/>
</dbReference>
<keyword evidence="5" id="KW-1185">Reference proteome</keyword>
<dbReference type="AlphaFoldDB" id="A0A0A2JSD3"/>
<evidence type="ECO:0000313" key="5">
    <source>
        <dbReference type="Proteomes" id="UP000030143"/>
    </source>
</evidence>
<keyword evidence="1" id="KW-0560">Oxidoreductase</keyword>
<organism evidence="4 5">
    <name type="scientific">Penicillium expansum</name>
    <name type="common">Blue mold rot fungus</name>
    <dbReference type="NCBI Taxonomy" id="27334"/>
    <lineage>
        <taxon>Eukaryota</taxon>
        <taxon>Fungi</taxon>
        <taxon>Dikarya</taxon>
        <taxon>Ascomycota</taxon>
        <taxon>Pezizomycotina</taxon>
        <taxon>Eurotiomycetes</taxon>
        <taxon>Eurotiomycetidae</taxon>
        <taxon>Eurotiales</taxon>
        <taxon>Aspergillaceae</taxon>
        <taxon>Penicillium</taxon>
    </lineage>
</organism>
<accession>A0A0A2JSD3</accession>
<sequence length="347" mass="37957">MTTIQTSSGGAPDPTETVLVTGGSGFLASHVVRELLHQGYSVRVTVRSEAMVKKVLQAHAPDSQRLSYVLVPDMIIPGAYDIAVQGVTGVFHVSSPCTFNATDNTNDLLIPAVSGTRGILQSIKQYGLDVKRVVLTSSIAAMIDPSVGLDRDYHYNEEDWAKTTWDEAAKGSPVVGYLASKQLAEQTAWEFIENEQPSFDLVTICPAMIMGPIMIPTHDLSANLSLGSVYQLMEGKLDVPGETPFPVYVDVRDAAKVHIRAYEEAIASNQRYSTSSGTYTQQQLVDIMKRHFPSLKGRLPAGRTEESDLLGIDSSKARKDLGFAPRSLEETIVDTVHRFLEIEQIED</sequence>
<gene>
    <name evidence="4" type="ORF">PEX2_029380</name>
</gene>
<keyword evidence="4" id="KW-0413">Isomerase</keyword>